<evidence type="ECO:0000313" key="1">
    <source>
        <dbReference type="EMBL" id="MBX42832.1"/>
    </source>
</evidence>
<dbReference type="EMBL" id="GGEC01062348">
    <property type="protein sequence ID" value="MBX42832.1"/>
    <property type="molecule type" value="Transcribed_RNA"/>
</dbReference>
<organism evidence="1">
    <name type="scientific">Rhizophora mucronata</name>
    <name type="common">Asiatic mangrove</name>
    <dbReference type="NCBI Taxonomy" id="61149"/>
    <lineage>
        <taxon>Eukaryota</taxon>
        <taxon>Viridiplantae</taxon>
        <taxon>Streptophyta</taxon>
        <taxon>Embryophyta</taxon>
        <taxon>Tracheophyta</taxon>
        <taxon>Spermatophyta</taxon>
        <taxon>Magnoliopsida</taxon>
        <taxon>eudicotyledons</taxon>
        <taxon>Gunneridae</taxon>
        <taxon>Pentapetalae</taxon>
        <taxon>rosids</taxon>
        <taxon>fabids</taxon>
        <taxon>Malpighiales</taxon>
        <taxon>Rhizophoraceae</taxon>
        <taxon>Rhizophora</taxon>
    </lineage>
</organism>
<protein>
    <submittedName>
        <fullName evidence="1">Uncharacterized protein</fullName>
    </submittedName>
</protein>
<sequence>MSCKQQCSKNSGDGKITPCDLEITNLSHKNSLCKNMSKAAEGL</sequence>
<dbReference type="AlphaFoldDB" id="A0A2P2NK24"/>
<proteinExistence type="predicted"/>
<reference evidence="1" key="1">
    <citation type="submission" date="2018-02" db="EMBL/GenBank/DDBJ databases">
        <title>Rhizophora mucronata_Transcriptome.</title>
        <authorList>
            <person name="Meera S.P."/>
            <person name="Sreeshan A."/>
            <person name="Augustine A."/>
        </authorList>
    </citation>
    <scope>NUCLEOTIDE SEQUENCE</scope>
    <source>
        <tissue evidence="1">Leaf</tissue>
    </source>
</reference>
<accession>A0A2P2NK24</accession>
<name>A0A2P2NK24_RHIMU</name>